<dbReference type="EMBL" id="BMTD01000009">
    <property type="protein sequence ID" value="GGV02182.1"/>
    <property type="molecule type" value="Genomic_DNA"/>
</dbReference>
<evidence type="ECO:0000313" key="3">
    <source>
        <dbReference type="Proteomes" id="UP000618795"/>
    </source>
</evidence>
<feature type="compositionally biased region" description="Low complexity" evidence="1">
    <location>
        <begin position="111"/>
        <end position="124"/>
    </location>
</feature>
<keyword evidence="3" id="KW-1185">Reference proteome</keyword>
<protein>
    <submittedName>
        <fullName evidence="2">Uncharacterized protein</fullName>
    </submittedName>
</protein>
<comment type="caution">
    <text evidence="2">The sequence shown here is derived from an EMBL/GenBank/DDBJ whole genome shotgun (WGS) entry which is preliminary data.</text>
</comment>
<dbReference type="AlphaFoldDB" id="A0A918ICN4"/>
<proteinExistence type="predicted"/>
<sequence>MSGQEGTAARAVTDAEALRRLHGARARSAYDRAVAACRYAGVGQDAAVAVPRDPVGRAANALRLSAESLAALNAGAPDPAADARCARNAAATAALAAQVAAARDGRDTTDGTDGTYSTEGTEGTEGAAASAAALRAALAASRAAAVAAGGSALGRNAALNASAREAERHAVATARAAGWLDIPTGVHTDTR</sequence>
<dbReference type="RefSeq" id="WP_191875178.1">
    <property type="nucleotide sequence ID" value="NZ_BMTD01000009.1"/>
</dbReference>
<reference evidence="2" key="2">
    <citation type="submission" date="2020-09" db="EMBL/GenBank/DDBJ databases">
        <authorList>
            <person name="Sun Q."/>
            <person name="Ohkuma M."/>
        </authorList>
    </citation>
    <scope>NUCLEOTIDE SEQUENCE</scope>
    <source>
        <strain evidence="2">JCM 4369</strain>
    </source>
</reference>
<feature type="region of interest" description="Disordered" evidence="1">
    <location>
        <begin position="102"/>
        <end position="124"/>
    </location>
</feature>
<name>A0A918ICN4_9ACTN</name>
<organism evidence="2 3">
    <name type="scientific">Streptomyces filipinensis</name>
    <dbReference type="NCBI Taxonomy" id="66887"/>
    <lineage>
        <taxon>Bacteria</taxon>
        <taxon>Bacillati</taxon>
        <taxon>Actinomycetota</taxon>
        <taxon>Actinomycetes</taxon>
        <taxon>Kitasatosporales</taxon>
        <taxon>Streptomycetaceae</taxon>
        <taxon>Streptomyces</taxon>
    </lineage>
</organism>
<gene>
    <name evidence="2" type="ORF">GCM10010260_43690</name>
</gene>
<evidence type="ECO:0000256" key="1">
    <source>
        <dbReference type="SAM" id="MobiDB-lite"/>
    </source>
</evidence>
<accession>A0A918ICN4</accession>
<dbReference type="Proteomes" id="UP000618795">
    <property type="component" value="Unassembled WGS sequence"/>
</dbReference>
<reference evidence="2" key="1">
    <citation type="journal article" date="2014" name="Int. J. Syst. Evol. Microbiol.">
        <title>Complete genome sequence of Corynebacterium casei LMG S-19264T (=DSM 44701T), isolated from a smear-ripened cheese.</title>
        <authorList>
            <consortium name="US DOE Joint Genome Institute (JGI-PGF)"/>
            <person name="Walter F."/>
            <person name="Albersmeier A."/>
            <person name="Kalinowski J."/>
            <person name="Ruckert C."/>
        </authorList>
    </citation>
    <scope>NUCLEOTIDE SEQUENCE</scope>
    <source>
        <strain evidence="2">JCM 4369</strain>
    </source>
</reference>
<evidence type="ECO:0000313" key="2">
    <source>
        <dbReference type="EMBL" id="GGV02182.1"/>
    </source>
</evidence>